<reference evidence="3" key="1">
    <citation type="submission" date="2016-11" db="UniProtKB">
        <authorList>
            <consortium name="WormBaseParasite"/>
        </authorList>
    </citation>
    <scope>IDENTIFICATION</scope>
</reference>
<protein>
    <submittedName>
        <fullName evidence="3">Ovule protein</fullName>
    </submittedName>
</protein>
<dbReference type="WBParaSite" id="Csp11.Scaffold630.g20109.t1">
    <property type="protein sequence ID" value="Csp11.Scaffold630.g20109.t1"/>
    <property type="gene ID" value="Csp11.Scaffold630.g20109"/>
</dbReference>
<evidence type="ECO:0000313" key="3">
    <source>
        <dbReference type="WBParaSite" id="Csp11.Scaffold630.g20109.t1"/>
    </source>
</evidence>
<evidence type="ECO:0000313" key="2">
    <source>
        <dbReference type="Proteomes" id="UP000095282"/>
    </source>
</evidence>
<feature type="region of interest" description="Disordered" evidence="1">
    <location>
        <begin position="1"/>
        <end position="50"/>
    </location>
</feature>
<sequence length="82" mass="9518">MDQREDISLGADSGCHDDQVIDENPTKVATTTNREEEEDDDPNHPQMYSSKKGGFGCKYYYHVPMHDVVDDPDFIRWDRIQI</sequence>
<dbReference type="eggNOG" id="ENOG502T3JD">
    <property type="taxonomic scope" value="Eukaryota"/>
</dbReference>
<dbReference type="Proteomes" id="UP000095282">
    <property type="component" value="Unplaced"/>
</dbReference>
<proteinExistence type="predicted"/>
<evidence type="ECO:0000256" key="1">
    <source>
        <dbReference type="SAM" id="MobiDB-lite"/>
    </source>
</evidence>
<accession>A0A1I7UWQ9</accession>
<keyword evidence="2" id="KW-1185">Reference proteome</keyword>
<name>A0A1I7UWQ9_9PELO</name>
<dbReference type="AlphaFoldDB" id="A0A1I7UWQ9"/>
<organism evidence="2 3">
    <name type="scientific">Caenorhabditis tropicalis</name>
    <dbReference type="NCBI Taxonomy" id="1561998"/>
    <lineage>
        <taxon>Eukaryota</taxon>
        <taxon>Metazoa</taxon>
        <taxon>Ecdysozoa</taxon>
        <taxon>Nematoda</taxon>
        <taxon>Chromadorea</taxon>
        <taxon>Rhabditida</taxon>
        <taxon>Rhabditina</taxon>
        <taxon>Rhabditomorpha</taxon>
        <taxon>Rhabditoidea</taxon>
        <taxon>Rhabditidae</taxon>
        <taxon>Peloderinae</taxon>
        <taxon>Caenorhabditis</taxon>
    </lineage>
</organism>